<dbReference type="InterPro" id="IPR003798">
    <property type="entry name" value="DNA_recombination_RmuC"/>
</dbReference>
<dbReference type="PANTHER" id="PTHR30563:SF0">
    <property type="entry name" value="DNA RECOMBINATION PROTEIN RMUC"/>
    <property type="match status" value="1"/>
</dbReference>
<dbReference type="EMBL" id="CP146612">
    <property type="protein sequence ID" value="WWX26177.1"/>
    <property type="molecule type" value="Genomic_DNA"/>
</dbReference>
<comment type="similarity">
    <text evidence="2">Belongs to the RmuC family.</text>
</comment>
<protein>
    <submittedName>
        <fullName evidence="5">DNA recombination protein RmuC</fullName>
    </submittedName>
</protein>
<keyword evidence="6" id="KW-1185">Reference proteome</keyword>
<dbReference type="PANTHER" id="PTHR30563">
    <property type="entry name" value="DNA RECOMBINATION PROTEIN RMUC"/>
    <property type="match status" value="1"/>
</dbReference>
<gene>
    <name evidence="5" type="ORF">V8247_04190</name>
</gene>
<evidence type="ECO:0000313" key="5">
    <source>
        <dbReference type="EMBL" id="WWX26177.1"/>
    </source>
</evidence>
<keyword evidence="3" id="KW-0175">Coiled coil</keyword>
<evidence type="ECO:0000256" key="1">
    <source>
        <dbReference type="ARBA" id="ARBA00003416"/>
    </source>
</evidence>
<evidence type="ECO:0000256" key="2">
    <source>
        <dbReference type="ARBA" id="ARBA00009840"/>
    </source>
</evidence>
<sequence>MEYVLVFALGLAAGSAIVFFVTKNQQVKGERLKNDIVNSFDSISLAALKSNSEEFLKLANETLSKQTKTGEKELETKKQLIDQTYDNMKKEFEKVGKMITDFDKESAKRLTSLDTNLKAATENTLKLHETTGKLQIALANSKVRGQWGDRIADDILRLTGFIEGVNYDKQLTNDGSGTRPDYTFRLPQDLKLNMDVKFPFDNYLAYLAAETDIEKDKHKSSFLKDVRQRINEVAKKEDYINVNKNTVDYALVFIPNEQVYCFINENDHRLLDDSLRNKVILCSPMTLYAILVVIRQAVDNFNMEKTASRILALLGTFNTQWHKFKDSMDRMGKKIDDAQNEFQSLVTTRQKALERPLAQIETLRKEKQIVEETLPEPALEIEESV</sequence>
<accession>A0ABZ2J996</accession>
<dbReference type="Proteomes" id="UP001375370">
    <property type="component" value="Chromosome"/>
</dbReference>
<reference evidence="5 6" key="1">
    <citation type="submission" date="2024-03" db="EMBL/GenBank/DDBJ databases">
        <title>A Dehalogenimonas Isolated from Estuarine Sediments Dihaloeliminates Chlorinated Alkanes.</title>
        <authorList>
            <person name="Yang Y."/>
            <person name="Wang H."/>
        </authorList>
    </citation>
    <scope>NUCLEOTIDE SEQUENCE [LARGE SCALE GENOMIC DNA]</scope>
    <source>
        <strain evidence="5 6">W</strain>
    </source>
</reference>
<evidence type="ECO:0000256" key="3">
    <source>
        <dbReference type="ARBA" id="ARBA00023054"/>
    </source>
</evidence>
<dbReference type="Pfam" id="PF02646">
    <property type="entry name" value="RmuC"/>
    <property type="match status" value="1"/>
</dbReference>
<organism evidence="5 6">
    <name type="scientific">Candidatus Dehalogenimonas loeffleri</name>
    <dbReference type="NCBI Taxonomy" id="3127115"/>
    <lineage>
        <taxon>Bacteria</taxon>
        <taxon>Bacillati</taxon>
        <taxon>Chloroflexota</taxon>
        <taxon>Dehalococcoidia</taxon>
        <taxon>Dehalococcoidales</taxon>
        <taxon>Dehalococcoidaceae</taxon>
        <taxon>Dehalogenimonas</taxon>
    </lineage>
</organism>
<evidence type="ECO:0000313" key="6">
    <source>
        <dbReference type="Proteomes" id="UP001375370"/>
    </source>
</evidence>
<keyword evidence="4" id="KW-0233">DNA recombination</keyword>
<name>A0ABZ2J996_9CHLR</name>
<comment type="function">
    <text evidence="1">Involved in DNA recombination.</text>
</comment>
<evidence type="ECO:0000256" key="4">
    <source>
        <dbReference type="ARBA" id="ARBA00023172"/>
    </source>
</evidence>
<proteinExistence type="inferred from homology"/>
<dbReference type="RefSeq" id="WP_338739088.1">
    <property type="nucleotide sequence ID" value="NZ_CP146612.1"/>
</dbReference>